<dbReference type="SUPFAM" id="SSF160104">
    <property type="entry name" value="Acetoacetate decarboxylase-like"/>
    <property type="match status" value="1"/>
</dbReference>
<dbReference type="OrthoDB" id="1950454at2"/>
<evidence type="ECO:0008006" key="4">
    <source>
        <dbReference type="Google" id="ProtNLM"/>
    </source>
</evidence>
<dbReference type="KEGG" id="scy:SCATT_p10520"/>
<accession>F8JMW0</accession>
<name>F8JMW0_STREN</name>
<dbReference type="InterPro" id="IPR023375">
    <property type="entry name" value="ADC_dom_sf"/>
</dbReference>
<gene>
    <name evidence="2" type="ordered locus">SCATT_p10520</name>
</gene>
<dbReference type="InterPro" id="IPR010451">
    <property type="entry name" value="Acetoacetate_decarboxylase"/>
</dbReference>
<reference evidence="3" key="1">
    <citation type="submission" date="2011-12" db="EMBL/GenBank/DDBJ databases">
        <title>Complete genome sequence of Streptomyces cattleya strain DSM 46488.</title>
        <authorList>
            <person name="Ou H.-Y."/>
            <person name="Li P."/>
            <person name="Zhao C."/>
            <person name="O'Hagan D."/>
            <person name="Deng Z."/>
        </authorList>
    </citation>
    <scope>NUCLEOTIDE SEQUENCE [LARGE SCALE GENOMIC DNA]</scope>
    <source>
        <strain evidence="3">ATCC 35852 / DSM 46488 / JCM 4925 / NBRC 14057 / NRRL 8057</strain>
        <plasmid evidence="3">Plasmid pSCATT</plasmid>
    </source>
</reference>
<sequence length="278" mass="29642">MPPTVPVPPAPEADGHGPHGYSLPLSPSGRAAMLTPPPWHFSGEITMVDYRVDPDAAARFLPPGLTLGPDPGAAAAVFATWQWCSDSGAELTDPSRSQFSEFLILLGCAYRDEAMARCPYAWVDQAVPLVRGWVQGMPKQYGAVHQTRHGLPGRAGSRRQENGLFAGALSVHGRRVVEASVTLTAPAPNPPRLHTVPLVHSLVTPPWTTPDPRPAPLSASHVTDVEFADIWTGTAQLRFLDTPDDDFATLAPVEVGAGHVFSYAETLVSGRELPTGEG</sequence>
<evidence type="ECO:0000256" key="1">
    <source>
        <dbReference type="SAM" id="MobiDB-lite"/>
    </source>
</evidence>
<dbReference type="AlphaFoldDB" id="F8JMW0"/>
<dbReference type="HOGENOM" id="CLU_091354_0_0_11"/>
<dbReference type="RefSeq" id="WP_014151141.1">
    <property type="nucleotide sequence ID" value="NC_016113.1"/>
</dbReference>
<dbReference type="KEGG" id="sct:SCAT_p0686"/>
<dbReference type="InterPro" id="IPR031022">
    <property type="entry name" value="Endura_MppR"/>
</dbReference>
<geneLocation type="plasmid" evidence="2 3">
    <name>pSCATT</name>
</geneLocation>
<dbReference type="Proteomes" id="UP000007842">
    <property type="component" value="Plasmid pSCATT"/>
</dbReference>
<dbReference type="NCBIfam" id="TIGR04460">
    <property type="entry name" value="endura_MppR"/>
    <property type="match status" value="1"/>
</dbReference>
<feature type="compositionally biased region" description="Pro residues" evidence="1">
    <location>
        <begin position="1"/>
        <end position="11"/>
    </location>
</feature>
<proteinExistence type="predicted"/>
<dbReference type="EMBL" id="CP003229">
    <property type="protein sequence ID" value="AEW99245.1"/>
    <property type="molecule type" value="Genomic_DNA"/>
</dbReference>
<keyword evidence="2" id="KW-0614">Plasmid</keyword>
<evidence type="ECO:0000313" key="3">
    <source>
        <dbReference type="Proteomes" id="UP000007842"/>
    </source>
</evidence>
<protein>
    <recommendedName>
        <fullName evidence="4">Enduracididine biosynthesis enzyme MppR</fullName>
    </recommendedName>
</protein>
<dbReference type="PATRIC" id="fig|1003195.11.peg.663"/>
<evidence type="ECO:0000313" key="2">
    <source>
        <dbReference type="EMBL" id="AEW99245.1"/>
    </source>
</evidence>
<dbReference type="Gene3D" id="2.40.400.10">
    <property type="entry name" value="Acetoacetate decarboxylase-like"/>
    <property type="match status" value="1"/>
</dbReference>
<dbReference type="Pfam" id="PF06314">
    <property type="entry name" value="ADC"/>
    <property type="match status" value="1"/>
</dbReference>
<dbReference type="GO" id="GO:0016829">
    <property type="term" value="F:lyase activity"/>
    <property type="evidence" value="ECO:0007669"/>
    <property type="project" value="InterPro"/>
</dbReference>
<keyword evidence="3" id="KW-1185">Reference proteome</keyword>
<accession>G8XE91</accession>
<organism evidence="2 3">
    <name type="scientific">Streptantibioticus cattleyicolor (strain ATCC 35852 / DSM 46488 / JCM 4925 / NBRC 14057 / NRRL 8057)</name>
    <name type="common">Streptomyces cattleya</name>
    <dbReference type="NCBI Taxonomy" id="1003195"/>
    <lineage>
        <taxon>Bacteria</taxon>
        <taxon>Bacillati</taxon>
        <taxon>Actinomycetota</taxon>
        <taxon>Actinomycetes</taxon>
        <taxon>Kitasatosporales</taxon>
        <taxon>Streptomycetaceae</taxon>
        <taxon>Streptantibioticus</taxon>
    </lineage>
</organism>
<feature type="region of interest" description="Disordered" evidence="1">
    <location>
        <begin position="1"/>
        <end position="22"/>
    </location>
</feature>